<protein>
    <submittedName>
        <fullName evidence="1">Uncharacterized protein</fullName>
    </submittedName>
</protein>
<evidence type="ECO:0000313" key="2">
    <source>
        <dbReference type="Proteomes" id="UP000320582"/>
    </source>
</evidence>
<organism evidence="1 2">
    <name type="scientific">Roseinatronobacter monicus</name>
    <dbReference type="NCBI Taxonomy" id="393481"/>
    <lineage>
        <taxon>Bacteria</taxon>
        <taxon>Pseudomonadati</taxon>
        <taxon>Pseudomonadota</taxon>
        <taxon>Alphaproteobacteria</taxon>
        <taxon>Rhodobacterales</taxon>
        <taxon>Paracoccaceae</taxon>
        <taxon>Roseinatronobacter</taxon>
    </lineage>
</organism>
<dbReference type="AlphaFoldDB" id="A0A543K8V1"/>
<dbReference type="EMBL" id="VFPT01000001">
    <property type="protein sequence ID" value="TQM91474.1"/>
    <property type="molecule type" value="Genomic_DNA"/>
</dbReference>
<sequence length="46" mass="4964">MCRVIDVQGGKRTDGSAALRLQHLMKAAGRGGTGLQRRARGWVSKL</sequence>
<comment type="caution">
    <text evidence="1">The sequence shown here is derived from an EMBL/GenBank/DDBJ whole genome shotgun (WGS) entry which is preliminary data.</text>
</comment>
<evidence type="ECO:0000313" key="1">
    <source>
        <dbReference type="EMBL" id="TQM91474.1"/>
    </source>
</evidence>
<name>A0A543K8V1_9RHOB</name>
<accession>A0A543K8V1</accession>
<gene>
    <name evidence="1" type="ORF">BD293_0025</name>
</gene>
<proteinExistence type="predicted"/>
<reference evidence="1 2" key="1">
    <citation type="submission" date="2019-06" db="EMBL/GenBank/DDBJ databases">
        <title>Genomic Encyclopedia of Archaeal and Bacterial Type Strains, Phase II (KMG-II): from individual species to whole genera.</title>
        <authorList>
            <person name="Goeker M."/>
        </authorList>
    </citation>
    <scope>NUCLEOTIDE SEQUENCE [LARGE SCALE GENOMIC DNA]</scope>
    <source>
        <strain evidence="1 2">DSM 18423</strain>
    </source>
</reference>
<keyword evidence="2" id="KW-1185">Reference proteome</keyword>
<dbReference type="Proteomes" id="UP000320582">
    <property type="component" value="Unassembled WGS sequence"/>
</dbReference>